<dbReference type="PANTHER" id="PTHR12454:SF11">
    <property type="entry name" value="GH25683P"/>
    <property type="match status" value="1"/>
</dbReference>
<evidence type="ECO:0000256" key="10">
    <source>
        <dbReference type="ARBA" id="ARBA00023136"/>
    </source>
</evidence>
<comment type="caution">
    <text evidence="14">The sequence shown here is derived from an EMBL/GenBank/DDBJ whole genome shotgun (WGS) entry which is preliminary data.</text>
</comment>
<evidence type="ECO:0000256" key="6">
    <source>
        <dbReference type="ARBA" id="ARBA00022826"/>
    </source>
</evidence>
<feature type="transmembrane region" description="Helical" evidence="13">
    <location>
        <begin position="241"/>
        <end position="260"/>
    </location>
</feature>
<keyword evidence="8 13" id="KW-1133">Transmembrane helix</keyword>
<evidence type="ECO:0000256" key="3">
    <source>
        <dbReference type="ARBA" id="ARBA00022448"/>
    </source>
</evidence>
<dbReference type="GO" id="GO:0012505">
    <property type="term" value="C:endomembrane system"/>
    <property type="evidence" value="ECO:0007669"/>
    <property type="project" value="UniProtKB-SubCell"/>
</dbReference>
<keyword evidence="3" id="KW-0813">Transport</keyword>
<evidence type="ECO:0000256" key="13">
    <source>
        <dbReference type="SAM" id="Phobius"/>
    </source>
</evidence>
<dbReference type="GO" id="GO:0005267">
    <property type="term" value="F:potassium channel activity"/>
    <property type="evidence" value="ECO:0007669"/>
    <property type="project" value="UniProtKB-KW"/>
</dbReference>
<keyword evidence="15" id="KW-1185">Reference proteome</keyword>
<keyword evidence="7" id="KW-0630">Potassium</keyword>
<organism evidence="14 15">
    <name type="scientific">Owenia fusiformis</name>
    <name type="common">Polychaete worm</name>
    <dbReference type="NCBI Taxonomy" id="6347"/>
    <lineage>
        <taxon>Eukaryota</taxon>
        <taxon>Metazoa</taxon>
        <taxon>Spiralia</taxon>
        <taxon>Lophotrochozoa</taxon>
        <taxon>Annelida</taxon>
        <taxon>Polychaeta</taxon>
        <taxon>Sedentaria</taxon>
        <taxon>Canalipalpata</taxon>
        <taxon>Sabellida</taxon>
        <taxon>Oweniida</taxon>
        <taxon>Oweniidae</taxon>
        <taxon>Owenia</taxon>
    </lineage>
</organism>
<protein>
    <recommendedName>
        <fullName evidence="16">Trimeric intracellular cation channel type 1B.1</fullName>
    </recommendedName>
</protein>
<dbReference type="GO" id="GO:0016020">
    <property type="term" value="C:membrane"/>
    <property type="evidence" value="ECO:0007669"/>
    <property type="project" value="InterPro"/>
</dbReference>
<keyword evidence="11" id="KW-0407">Ion channel</keyword>
<keyword evidence="4" id="KW-0633">Potassium transport</keyword>
<feature type="region of interest" description="Disordered" evidence="12">
    <location>
        <begin position="266"/>
        <end position="288"/>
    </location>
</feature>
<dbReference type="EMBL" id="CAIIXF020000001">
    <property type="protein sequence ID" value="CAH1776253.1"/>
    <property type="molecule type" value="Genomic_DNA"/>
</dbReference>
<evidence type="ECO:0000256" key="9">
    <source>
        <dbReference type="ARBA" id="ARBA00023065"/>
    </source>
</evidence>
<dbReference type="Proteomes" id="UP000749559">
    <property type="component" value="Unassembled WGS sequence"/>
</dbReference>
<comment type="subcellular location">
    <subcellularLocation>
        <location evidence="1">Endomembrane system</location>
        <topology evidence="1">Multi-pass membrane protein</topology>
    </subcellularLocation>
</comment>
<evidence type="ECO:0000256" key="12">
    <source>
        <dbReference type="SAM" id="MobiDB-lite"/>
    </source>
</evidence>
<evidence type="ECO:0000256" key="4">
    <source>
        <dbReference type="ARBA" id="ARBA00022538"/>
    </source>
</evidence>
<dbReference type="InterPro" id="IPR007866">
    <property type="entry name" value="TRIC_channel"/>
</dbReference>
<evidence type="ECO:0000256" key="2">
    <source>
        <dbReference type="ARBA" id="ARBA00005766"/>
    </source>
</evidence>
<feature type="transmembrane region" description="Helical" evidence="13">
    <location>
        <begin position="57"/>
        <end position="78"/>
    </location>
</feature>
<evidence type="ECO:0000256" key="1">
    <source>
        <dbReference type="ARBA" id="ARBA00004127"/>
    </source>
</evidence>
<evidence type="ECO:0000256" key="5">
    <source>
        <dbReference type="ARBA" id="ARBA00022692"/>
    </source>
</evidence>
<dbReference type="PANTHER" id="PTHR12454">
    <property type="entry name" value="TRIMERIC INTRACELLULAR CATION CHANNEL"/>
    <property type="match status" value="1"/>
</dbReference>
<keyword evidence="9" id="KW-0406">Ion transport</keyword>
<evidence type="ECO:0000256" key="8">
    <source>
        <dbReference type="ARBA" id="ARBA00022989"/>
    </source>
</evidence>
<sequence>MDPQTFLDISTKVLKLKMFPYFHIAHYSLMCIMVREDNHPPSPGSQRSPEFSRKHPLASWMASMLMCFGGGIIGNLLFGEFPLAPFKSHENVIIASATWYLINYSPFDVVYKLATMLPIRITLWVMKEIERGKKVYDGVAYVAKLYPDAYLLMAFMGTIKAGGSNLMIPFQRAVRGIWLPQLNEFLRPSYVIKASLGGAIIFILERTQILVAPHAVIYFGVVIFFIYFRLSAILLGISDPFVPFENLFSAIFFGGMWDALKKAVEKEKRTENGATPGEIKSKEEKKRD</sequence>
<dbReference type="AlphaFoldDB" id="A0A8S4N548"/>
<keyword evidence="6" id="KW-0631">Potassium channel</keyword>
<name>A0A8S4N548_OWEFU</name>
<keyword evidence="5 13" id="KW-0812">Transmembrane</keyword>
<proteinExistence type="inferred from homology"/>
<reference evidence="14" key="1">
    <citation type="submission" date="2022-03" db="EMBL/GenBank/DDBJ databases">
        <authorList>
            <person name="Martin C."/>
        </authorList>
    </citation>
    <scope>NUCLEOTIDE SEQUENCE</scope>
</reference>
<evidence type="ECO:0000256" key="11">
    <source>
        <dbReference type="ARBA" id="ARBA00023303"/>
    </source>
</evidence>
<feature type="compositionally biased region" description="Basic and acidic residues" evidence="12">
    <location>
        <begin position="279"/>
        <end position="288"/>
    </location>
</feature>
<evidence type="ECO:0000256" key="7">
    <source>
        <dbReference type="ARBA" id="ARBA00022958"/>
    </source>
</evidence>
<accession>A0A8S4N548</accession>
<dbReference type="OrthoDB" id="195817at2759"/>
<dbReference type="GO" id="GO:0042802">
    <property type="term" value="F:identical protein binding"/>
    <property type="evidence" value="ECO:0007669"/>
    <property type="project" value="InterPro"/>
</dbReference>
<dbReference type="Pfam" id="PF05197">
    <property type="entry name" value="TRIC"/>
    <property type="match status" value="1"/>
</dbReference>
<keyword evidence="10 13" id="KW-0472">Membrane</keyword>
<evidence type="ECO:0000313" key="14">
    <source>
        <dbReference type="EMBL" id="CAH1776253.1"/>
    </source>
</evidence>
<comment type="similarity">
    <text evidence="2">Belongs to the TMEM38 family.</text>
</comment>
<evidence type="ECO:0008006" key="16">
    <source>
        <dbReference type="Google" id="ProtNLM"/>
    </source>
</evidence>
<evidence type="ECO:0000313" key="15">
    <source>
        <dbReference type="Proteomes" id="UP000749559"/>
    </source>
</evidence>
<gene>
    <name evidence="14" type="ORF">OFUS_LOCUS3446</name>
</gene>
<feature type="transmembrane region" description="Helical" evidence="13">
    <location>
        <begin position="216"/>
        <end position="235"/>
    </location>
</feature>